<dbReference type="GO" id="GO:0016810">
    <property type="term" value="F:hydrolase activity, acting on carbon-nitrogen (but not peptide) bonds"/>
    <property type="evidence" value="ECO:0007669"/>
    <property type="project" value="InterPro"/>
</dbReference>
<keyword evidence="2" id="KW-0479">Metal-binding</keyword>
<evidence type="ECO:0000256" key="1">
    <source>
        <dbReference type="ARBA" id="ARBA00006745"/>
    </source>
</evidence>
<proteinExistence type="inferred from homology"/>
<dbReference type="Pfam" id="PF01979">
    <property type="entry name" value="Amidohydro_1"/>
    <property type="match status" value="1"/>
</dbReference>
<organism evidence="7 8">
    <name type="scientific">Komagataeibacter melaceti</name>
    <dbReference type="NCBI Taxonomy" id="2766577"/>
    <lineage>
        <taxon>Bacteria</taxon>
        <taxon>Pseudomonadati</taxon>
        <taxon>Pseudomonadota</taxon>
        <taxon>Alphaproteobacteria</taxon>
        <taxon>Acetobacterales</taxon>
        <taxon>Acetobacteraceae</taxon>
        <taxon>Komagataeibacter</taxon>
    </lineage>
</organism>
<evidence type="ECO:0000256" key="3">
    <source>
        <dbReference type="ARBA" id="ARBA00022801"/>
    </source>
</evidence>
<keyword evidence="3 7" id="KW-0378">Hydrolase</keyword>
<feature type="domain" description="Aminodeoxyfutalosine deaminase/Imidazolonepropionase-like composite" evidence="6">
    <location>
        <begin position="24"/>
        <end position="49"/>
    </location>
</feature>
<dbReference type="PANTHER" id="PTHR43794:SF11">
    <property type="entry name" value="AMIDOHYDROLASE-RELATED DOMAIN-CONTAINING PROTEIN"/>
    <property type="match status" value="1"/>
</dbReference>
<evidence type="ECO:0000256" key="4">
    <source>
        <dbReference type="ARBA" id="ARBA00022833"/>
    </source>
</evidence>
<name>A0A371Z4Q0_9PROT</name>
<dbReference type="InterPro" id="IPR032466">
    <property type="entry name" value="Metal_Hydrolase"/>
</dbReference>
<dbReference type="EMBL" id="QUWV01000004">
    <property type="protein sequence ID" value="RFD21447.1"/>
    <property type="molecule type" value="Genomic_DNA"/>
</dbReference>
<feature type="domain" description="Amidohydrolase-related" evidence="5">
    <location>
        <begin position="59"/>
        <end position="411"/>
    </location>
</feature>
<comment type="similarity">
    <text evidence="1">Belongs to the metallo-dependent hydrolases superfamily. ATZ/TRZ family.</text>
</comment>
<dbReference type="AlphaFoldDB" id="A0A371Z4Q0"/>
<evidence type="ECO:0000313" key="8">
    <source>
        <dbReference type="Proteomes" id="UP000262371"/>
    </source>
</evidence>
<dbReference type="Proteomes" id="UP000262371">
    <property type="component" value="Unassembled WGS sequence"/>
</dbReference>
<accession>A0A371Z4Q0</accession>
<evidence type="ECO:0000256" key="2">
    <source>
        <dbReference type="ARBA" id="ARBA00022723"/>
    </source>
</evidence>
<dbReference type="Gene3D" id="3.20.20.140">
    <property type="entry name" value="Metal-dependent hydrolases"/>
    <property type="match status" value="1"/>
</dbReference>
<sequence length="456" mass="49594">MAPQILAAGHVVTMDDARRVIVDGAVAVENGRILMVDTRAAVTARWPDAPVEDLPDALLMPGLINAHAHSGLLRGTAEHLPVWEWLTQHINPMHRVLTAQEAELASRVCYAEALLSGTTTVVDMWRFMDGSARAAEEMGLRAVLVPYVGAHPDYDYFDTLDDNEALIERWHGAANGRIDVWVGLEHPFYADEAGMRRAVDMAIRHRTGFHTHLSESELEPPEFVSRYGVRPVQAMEKLGVLDTPHVMFAHAVWLDESEIALCARHDVAIAHNPVSNMKLASGIASVEDMLDAGLAVGLGTDGEKENNNLDMFEEMKTASLLAKLGRRNAAALDSWKVLDMATRLGARAVGHGHELGQLAPGFRADIIAVRTNTPRMTPLVGSGQWANLHHNLVHAAQGGDVCLTMVDGRVVARDGQVLTEDLPALLAQANAVAPALFARRAQWLADNGALTQWTNS</sequence>
<protein>
    <submittedName>
        <fullName evidence="7">Amidohydrolase</fullName>
    </submittedName>
</protein>
<keyword evidence="8" id="KW-1185">Reference proteome</keyword>
<comment type="caution">
    <text evidence="7">The sequence shown here is derived from an EMBL/GenBank/DDBJ whole genome shotgun (WGS) entry which is preliminary data.</text>
</comment>
<evidence type="ECO:0000313" key="7">
    <source>
        <dbReference type="EMBL" id="RFD21447.1"/>
    </source>
</evidence>
<dbReference type="InterPro" id="IPR050287">
    <property type="entry name" value="MTA/SAH_deaminase"/>
</dbReference>
<dbReference type="GO" id="GO:0046872">
    <property type="term" value="F:metal ion binding"/>
    <property type="evidence" value="ECO:0007669"/>
    <property type="project" value="UniProtKB-KW"/>
</dbReference>
<dbReference type="Pfam" id="PF22039">
    <property type="entry name" value="HUTI_composite_bact"/>
    <property type="match status" value="1"/>
</dbReference>
<dbReference type="OrthoDB" id="9796020at2"/>
<dbReference type="InterPro" id="IPR054418">
    <property type="entry name" value="MQNX/HUTI_composite_N"/>
</dbReference>
<dbReference type="Gene3D" id="2.30.40.10">
    <property type="entry name" value="Urease, subunit C, domain 1"/>
    <property type="match status" value="1"/>
</dbReference>
<keyword evidence="4" id="KW-0862">Zinc</keyword>
<dbReference type="SUPFAM" id="SSF51338">
    <property type="entry name" value="Composite domain of metallo-dependent hydrolases"/>
    <property type="match status" value="1"/>
</dbReference>
<dbReference type="SUPFAM" id="SSF51556">
    <property type="entry name" value="Metallo-dependent hydrolases"/>
    <property type="match status" value="1"/>
</dbReference>
<dbReference type="InterPro" id="IPR006680">
    <property type="entry name" value="Amidohydro-rel"/>
</dbReference>
<dbReference type="CDD" id="cd01298">
    <property type="entry name" value="ATZ_TRZ_like"/>
    <property type="match status" value="1"/>
</dbReference>
<reference evidence="7 8" key="1">
    <citation type="submission" date="2018-08" db="EMBL/GenBank/DDBJ databases">
        <title>Komagataeibacter sp. AV 382.</title>
        <authorList>
            <person name="Skraban J."/>
            <person name="Trcek J."/>
        </authorList>
    </citation>
    <scope>NUCLEOTIDE SEQUENCE [LARGE SCALE GENOMIC DNA]</scope>
    <source>
        <strain evidence="7 8">AV 382</strain>
    </source>
</reference>
<evidence type="ECO:0000259" key="6">
    <source>
        <dbReference type="Pfam" id="PF22039"/>
    </source>
</evidence>
<dbReference type="InterPro" id="IPR011059">
    <property type="entry name" value="Metal-dep_hydrolase_composite"/>
</dbReference>
<dbReference type="PANTHER" id="PTHR43794">
    <property type="entry name" value="AMINOHYDROLASE SSNA-RELATED"/>
    <property type="match status" value="1"/>
</dbReference>
<gene>
    <name evidence="7" type="ORF">DY926_00805</name>
</gene>
<evidence type="ECO:0000259" key="5">
    <source>
        <dbReference type="Pfam" id="PF01979"/>
    </source>
</evidence>